<comment type="cofactor">
    <cofactor evidence="1">
        <name>Mn(2+)</name>
        <dbReference type="ChEBI" id="CHEBI:29035"/>
    </cofactor>
</comment>
<keyword evidence="4" id="KW-0479">Metal-binding</keyword>
<dbReference type="GO" id="GO:0005525">
    <property type="term" value="F:GTP binding"/>
    <property type="evidence" value="ECO:0007669"/>
    <property type="project" value="UniProtKB-KW"/>
</dbReference>
<dbReference type="GO" id="GO:0030145">
    <property type="term" value="F:manganese ion binding"/>
    <property type="evidence" value="ECO:0007669"/>
    <property type="project" value="TreeGrafter"/>
</dbReference>
<proteinExistence type="predicted"/>
<keyword evidence="7" id="KW-0464">Manganese</keyword>
<dbReference type="PANTHER" id="PTHR43749">
    <property type="entry name" value="RNA-SPLICING LIGASE RTCB"/>
    <property type="match status" value="1"/>
</dbReference>
<evidence type="ECO:0000256" key="7">
    <source>
        <dbReference type="ARBA" id="ARBA00023211"/>
    </source>
</evidence>
<dbReference type="EMBL" id="MZ334492">
    <property type="protein sequence ID" value="UBF19115.1"/>
    <property type="molecule type" value="Genomic_DNA"/>
</dbReference>
<dbReference type="GO" id="GO:0006281">
    <property type="term" value="P:DNA repair"/>
    <property type="evidence" value="ECO:0007669"/>
    <property type="project" value="TreeGrafter"/>
</dbReference>
<dbReference type="GO" id="GO:0003909">
    <property type="term" value="F:DNA ligase activity"/>
    <property type="evidence" value="ECO:0007669"/>
    <property type="project" value="TreeGrafter"/>
</dbReference>
<evidence type="ECO:0000313" key="9">
    <source>
        <dbReference type="EMBL" id="UBF19115.1"/>
    </source>
</evidence>
<evidence type="ECO:0000313" key="10">
    <source>
        <dbReference type="Proteomes" id="UP000828061"/>
    </source>
</evidence>
<name>A0AAE8XS25_9CAUD</name>
<evidence type="ECO:0000256" key="8">
    <source>
        <dbReference type="ARBA" id="ARBA00047746"/>
    </source>
</evidence>
<comment type="catalytic activity">
    <reaction evidence="8">
        <text>a 3'-end 3'-phospho-ribonucleotide-RNA + a 5'-end dephospho-ribonucleoside-RNA + GTP = a ribonucleotidyl-ribonucleotide-RNA + GMP + diphosphate</text>
        <dbReference type="Rhea" id="RHEA:68076"/>
        <dbReference type="Rhea" id="RHEA-COMP:10463"/>
        <dbReference type="Rhea" id="RHEA-COMP:13936"/>
        <dbReference type="Rhea" id="RHEA-COMP:17355"/>
        <dbReference type="ChEBI" id="CHEBI:33019"/>
        <dbReference type="ChEBI" id="CHEBI:37565"/>
        <dbReference type="ChEBI" id="CHEBI:58115"/>
        <dbReference type="ChEBI" id="CHEBI:83062"/>
        <dbReference type="ChEBI" id="CHEBI:138284"/>
        <dbReference type="ChEBI" id="CHEBI:173118"/>
        <dbReference type="EC" id="6.5.1.8"/>
    </reaction>
</comment>
<evidence type="ECO:0000256" key="2">
    <source>
        <dbReference type="ARBA" id="ARBA00012726"/>
    </source>
</evidence>
<dbReference type="GO" id="GO:0006396">
    <property type="term" value="P:RNA processing"/>
    <property type="evidence" value="ECO:0007669"/>
    <property type="project" value="InterPro"/>
</dbReference>
<sequence>MIVEGSSTTAEVHLPEEEVEDGLQEEIQEMVNHEAFQNPVKFMPDCHGGLGPACIVGFSMPLTDRVIPKTVGGDIGCGMTAARLDVSEADKPSDIDDFREVNKEVRDRIPMGTGRVHKEPEVDLEWSFPWWKANEKLLHFYDAMDFDYESRDEGMFRPDYFEKMCKRVGIRKRYALRSLGTLGSGNHFIEIAESEQSDELWVVVHSGSRNLGQKVAAYWQEKATEHRDADVKWGEMGERLKHYANPDGSPDWEKIKLYNDGEEIGRIGEEIKSYSPDANRNKDLDYLEGREAYGYYYDMMLAQTYASFNRLLMVQEVAQTLDASITKFLDSPHNYVDFEDMMIRKGSTRASAGNLFAIPMNMEDGTLLCIGNGNPDYNYSAPHGAGRLGSRGWAHEQFDADEARKRMYENGTYSARVPGDEVPEAYKPPELIEEHIKPTAEVVDRLRPVMNFKK</sequence>
<dbReference type="Pfam" id="PF01139">
    <property type="entry name" value="RtcB"/>
    <property type="match status" value="1"/>
</dbReference>
<evidence type="ECO:0000256" key="1">
    <source>
        <dbReference type="ARBA" id="ARBA00001936"/>
    </source>
</evidence>
<evidence type="ECO:0000256" key="4">
    <source>
        <dbReference type="ARBA" id="ARBA00022723"/>
    </source>
</evidence>
<keyword evidence="6" id="KW-0342">GTP-binding</keyword>
<dbReference type="PANTHER" id="PTHR43749:SF2">
    <property type="entry name" value="RNA-SPLICING LIGASE RTCB"/>
    <property type="match status" value="1"/>
</dbReference>
<organism evidence="9 10">
    <name type="scientific">Halorubrum phage HRTV-14</name>
    <dbReference type="NCBI Taxonomy" id="2877994"/>
    <lineage>
        <taxon>Viruses</taxon>
        <taxon>Duplodnaviria</taxon>
        <taxon>Heunggongvirae</taxon>
        <taxon>Uroviricota</taxon>
        <taxon>Caudoviricetes</taxon>
        <taxon>Thumleimavirales</taxon>
        <taxon>Hafunaviridae</taxon>
        <taxon>Haloferacalesvirus</taxon>
        <taxon>Haloferacalesvirus hv8</taxon>
    </lineage>
</organism>
<dbReference type="Proteomes" id="UP000828061">
    <property type="component" value="Segment"/>
</dbReference>
<evidence type="ECO:0000256" key="6">
    <source>
        <dbReference type="ARBA" id="ARBA00023134"/>
    </source>
</evidence>
<dbReference type="GO" id="GO:0042245">
    <property type="term" value="P:RNA repair"/>
    <property type="evidence" value="ECO:0007669"/>
    <property type="project" value="TreeGrafter"/>
</dbReference>
<gene>
    <name evidence="9" type="ORF">HRTV-14_gp42</name>
</gene>
<keyword evidence="3 9" id="KW-0436">Ligase</keyword>
<evidence type="ECO:0000256" key="3">
    <source>
        <dbReference type="ARBA" id="ARBA00022598"/>
    </source>
</evidence>
<reference evidence="9" key="1">
    <citation type="submission" date="2021-05" db="EMBL/GenBank/DDBJ databases">
        <title>Diversity, taxonomy and evolution of archaeal viruses of the class Caudoviricetes.</title>
        <authorList>
            <person name="Liu Y."/>
            <person name="Demina T.A."/>
            <person name="Roux S."/>
            <person name="Aiewsakun P."/>
            <person name="Kazlauskas D."/>
            <person name="Simmonds P."/>
            <person name="Prangishvili D."/>
            <person name="Oksanen H.M."/>
            <person name="Krupovic M."/>
        </authorList>
    </citation>
    <scope>NUCLEOTIDE SEQUENCE</scope>
    <source>
        <strain evidence="9">HRTV-14/2</strain>
    </source>
</reference>
<dbReference type="InterPro" id="IPR052915">
    <property type="entry name" value="RtcB-like"/>
</dbReference>
<dbReference type="Gene3D" id="3.90.1860.10">
    <property type="entry name" value="tRNA-splicing ligase RtcB"/>
    <property type="match status" value="2"/>
</dbReference>
<dbReference type="InterPro" id="IPR001233">
    <property type="entry name" value="RtcB"/>
</dbReference>
<dbReference type="EC" id="6.5.1.8" evidence="2"/>
<dbReference type="InterPro" id="IPR036025">
    <property type="entry name" value="RtcB-like_sf"/>
</dbReference>
<evidence type="ECO:0000256" key="5">
    <source>
        <dbReference type="ARBA" id="ARBA00022741"/>
    </source>
</evidence>
<dbReference type="SUPFAM" id="SSF103365">
    <property type="entry name" value="Hypothetical protein PH1602"/>
    <property type="match status" value="1"/>
</dbReference>
<dbReference type="GO" id="GO:0170057">
    <property type="term" value="F:RNA ligase (GTP) activity"/>
    <property type="evidence" value="ECO:0007669"/>
    <property type="project" value="UniProtKB-EC"/>
</dbReference>
<protein>
    <recommendedName>
        <fullName evidence="2">3'-phosphate/5'-hydroxy nucleic acid ligase</fullName>
        <ecNumber evidence="2">6.5.1.8</ecNumber>
    </recommendedName>
</protein>
<accession>A0AAE8XS25</accession>
<keyword evidence="5" id="KW-0547">Nucleotide-binding</keyword>